<feature type="compositionally biased region" description="Basic and acidic residues" evidence="1">
    <location>
        <begin position="1005"/>
        <end position="1025"/>
    </location>
</feature>
<dbReference type="EMBL" id="CAWUFR010000416">
    <property type="protein sequence ID" value="CAK6977573.1"/>
    <property type="molecule type" value="Genomic_DNA"/>
</dbReference>
<feature type="compositionally biased region" description="Basic and acidic residues" evidence="1">
    <location>
        <begin position="746"/>
        <end position="759"/>
    </location>
</feature>
<feature type="compositionally biased region" description="Basic and acidic residues" evidence="1">
    <location>
        <begin position="1182"/>
        <end position="1208"/>
    </location>
</feature>
<feature type="compositionally biased region" description="Basic and acidic residues" evidence="1">
    <location>
        <begin position="825"/>
        <end position="838"/>
    </location>
</feature>
<feature type="compositionally biased region" description="Basic and acidic residues" evidence="1">
    <location>
        <begin position="1158"/>
        <end position="1169"/>
    </location>
</feature>
<protein>
    <submittedName>
        <fullName evidence="2">Serine/arginine repetitive matrix protein 2-like</fullName>
    </submittedName>
</protein>
<dbReference type="Proteomes" id="UP001314229">
    <property type="component" value="Unassembled WGS sequence"/>
</dbReference>
<feature type="region of interest" description="Disordered" evidence="1">
    <location>
        <begin position="538"/>
        <end position="760"/>
    </location>
</feature>
<proteinExistence type="predicted"/>
<reference evidence="2 3" key="1">
    <citation type="submission" date="2024-01" db="EMBL/GenBank/DDBJ databases">
        <authorList>
            <person name="Alioto T."/>
            <person name="Alioto T."/>
            <person name="Gomez Garrido J."/>
        </authorList>
    </citation>
    <scope>NUCLEOTIDE SEQUENCE [LARGE SCALE GENOMIC DNA]</scope>
</reference>
<keyword evidence="3" id="KW-1185">Reference proteome</keyword>
<feature type="compositionally biased region" description="Basic and acidic residues" evidence="1">
    <location>
        <begin position="853"/>
        <end position="866"/>
    </location>
</feature>
<feature type="compositionally biased region" description="Polar residues" evidence="1">
    <location>
        <begin position="595"/>
        <end position="611"/>
    </location>
</feature>
<gene>
    <name evidence="2" type="ORF">FSCOSCO3_A014065</name>
</gene>
<feature type="compositionally biased region" description="Basic and acidic residues" evidence="1">
    <location>
        <begin position="879"/>
        <end position="891"/>
    </location>
</feature>
<dbReference type="AlphaFoldDB" id="A0AAV1Q0W2"/>
<feature type="compositionally biased region" description="Polar residues" evidence="1">
    <location>
        <begin position="812"/>
        <end position="824"/>
    </location>
</feature>
<feature type="compositionally biased region" description="Polar residues" evidence="1">
    <location>
        <begin position="894"/>
        <end position="912"/>
    </location>
</feature>
<feature type="compositionally biased region" description="Basic and acidic residues" evidence="1">
    <location>
        <begin position="688"/>
        <end position="706"/>
    </location>
</feature>
<name>A0AAV1Q0W2_SCOSC</name>
<feature type="compositionally biased region" description="Basic and acidic residues" evidence="1">
    <location>
        <begin position="956"/>
        <end position="969"/>
    </location>
</feature>
<feature type="compositionally biased region" description="Basic and acidic residues" evidence="1">
    <location>
        <begin position="985"/>
        <end position="995"/>
    </location>
</feature>
<evidence type="ECO:0000313" key="2">
    <source>
        <dbReference type="EMBL" id="CAK6977573.1"/>
    </source>
</evidence>
<evidence type="ECO:0000313" key="3">
    <source>
        <dbReference type="Proteomes" id="UP001314229"/>
    </source>
</evidence>
<evidence type="ECO:0000256" key="1">
    <source>
        <dbReference type="SAM" id="MobiDB-lite"/>
    </source>
</evidence>
<feature type="compositionally biased region" description="Basic and acidic residues" evidence="1">
    <location>
        <begin position="1056"/>
        <end position="1070"/>
    </location>
</feature>
<comment type="caution">
    <text evidence="2">The sequence shown here is derived from an EMBL/GenBank/DDBJ whole genome shotgun (WGS) entry which is preliminary data.</text>
</comment>
<feature type="compositionally biased region" description="Basic and acidic residues" evidence="1">
    <location>
        <begin position="620"/>
        <end position="661"/>
    </location>
</feature>
<feature type="compositionally biased region" description="Basic and acidic residues" evidence="1">
    <location>
        <begin position="170"/>
        <end position="206"/>
    </location>
</feature>
<feature type="region of interest" description="Disordered" evidence="1">
    <location>
        <begin position="775"/>
        <end position="1250"/>
    </location>
</feature>
<sequence>MDSVPFPPPEVLLNYRENPVCMQSGPPAFYCYPPPPHHHPHHHPHHLRPFPAELNTHSREATCRAEASQGAGLTVAQMLRSIDSEQRESWSPRASNPILLRSPIQHQGTPSFLHFLPAVSPPSLSLQDFTPDDFPQTRSSPLLLPELVFSPCSPQDSCWMSLNHLPDSRSSYRAESAASEREQSEERSKSAEHKHETPVKDKRQADDSLNVTVNSEASSTFLDPLDEDTLAARALEEYMLTMDAVSPEIQENVDAEESVHESEEEQWECDSFLEYLDELCRDEDFVGLTLDAEYLESLLSSSPSPTDHLPLREQEQVGLMLDEDYLDSFLSSSPSPTGHLPLNEQEQVVSSLSIDEYINSFLSSEVQSIDATLLKEKDQETLDVGLQEQSLHPVLSCSPLLPSHLLEETPERHMNNSLPEERSSPQLYDGSIFRDFSLTSFLQSLADISPNTSFTSELTAELEATLSADTDCQNESEDALVFLKILTDDQSAQLSQKLQEGVLPEDHLAYKSPSTCSVPPALSVLALKALNLLPPAQMREDEEPHSPVNPKSPFHTPPEESDDTDYAIHAPAGLSFEAKSCDPQADGDKSGSAPGKQTTAEPPEMKTTTIFSELGIGEGQETKCERDLEKGVRSLETQKKNKEKGMSKKTFEKKEKKETKPKGTANAIQTRRSERRSGRRVFGGYKTEPTEEEKSVKERAEKDGMIYKKQRGQPSRAKQLCKREEMSQKNKVINAEQSGEMEDEKQEQKLAGEQQHEADSFNVCTEVRIRIARLAETGKKRENGDEEGVQVSGVVRRTTRRTSIGEKVQASPVLSPSSTVGQESTHSEIQRGEMKENVAEPLLVSSPKKRSRSRSDEGSKGKRDGETDSSGCEVAEEATDARSTQDQKDDPGSLEQSLPDSLKTCEQQSETVSDGEVVGCKCYDTVRRTTRRTSAREKVQPSPVLSPLSRAGRKKRDSEIQRGEMKENVAEPPLVSSPNKRSRSRKDEEGKRETDSSGCEDTEVSDTRSTQDPKDDQGSLEESRQSETVSDSDVVGNKSYDFYSLRSTTRTVRRVVKLEEPDLSDGRGVQDDEAAQATRHSFGMRNTNRSPDETAGTTGEREKMDGEGHSSPVKRHRQGRSDTLELESEMLSPIKRTRRKIKMEMKFENAEEQTGSKMGDDGAESRDSSPDSARGEMTLKSVRQEDSEVKKDAEKPLTDKRGAAETRTARTRLSAKLPTKYKDFILLKPKRTRQTSAGQAEKKDGKRRKR</sequence>
<accession>A0AAV1Q0W2</accession>
<feature type="region of interest" description="Disordered" evidence="1">
    <location>
        <begin position="170"/>
        <end position="209"/>
    </location>
</feature>
<feature type="compositionally biased region" description="Basic and acidic residues" evidence="1">
    <location>
        <begin position="1099"/>
        <end position="1108"/>
    </location>
</feature>
<organism evidence="2 3">
    <name type="scientific">Scomber scombrus</name>
    <name type="common">Atlantic mackerel</name>
    <name type="synonym">Scomber vernalis</name>
    <dbReference type="NCBI Taxonomy" id="13677"/>
    <lineage>
        <taxon>Eukaryota</taxon>
        <taxon>Metazoa</taxon>
        <taxon>Chordata</taxon>
        <taxon>Craniata</taxon>
        <taxon>Vertebrata</taxon>
        <taxon>Euteleostomi</taxon>
        <taxon>Actinopterygii</taxon>
        <taxon>Neopterygii</taxon>
        <taxon>Teleostei</taxon>
        <taxon>Neoteleostei</taxon>
        <taxon>Acanthomorphata</taxon>
        <taxon>Pelagiaria</taxon>
        <taxon>Scombriformes</taxon>
        <taxon>Scombridae</taxon>
        <taxon>Scomber</taxon>
    </lineage>
</organism>